<keyword evidence="10" id="KW-1185">Reference proteome</keyword>
<dbReference type="InterPro" id="IPR006665">
    <property type="entry name" value="OmpA-like"/>
</dbReference>
<dbReference type="PRINTS" id="PR01021">
    <property type="entry name" value="OMPADOMAIN"/>
</dbReference>
<keyword evidence="4" id="KW-0998">Cell outer membrane</keyword>
<sequence>MIKIYKTTLTLLLATMLAAASGAAAQTDTTSSKHSLEVSVIPSFSKLSYKSTDNSSKGAFALGVGIGYTYHLTERWGLGIGLRYQSFTATYQNKGYQSTSALFPEPNGHQYTITQTLDSKEKQRVSYLIVPLTASYRYPLTSKLSLKAAAGAAYALNMKEKMEVTSGTITRTAYFPNADLTIDNLPEQTIGTYTDYINRTSDKQFKNAIMGIGELGAEYTLNERWLLAAGISTTLGGDIKKQADPILQQYSYAGVTASNYVGSAKPVSVGLSLGVVYRFARKSSKPAPVVVEVPVIETPAPTPEPKPEIKPEPAPSPAPVPVVAPAPEPQGPTPLEELQVEVRKFNASESVQFRFNSKQPQAETKQKIGELVQMISEAQVEIVVVGHACNIGSTQVNYKIGLERANRVKQYLVEQGLAPEKIEVQSMGEKNPKFPNNTPENRAKNRRVEIIIK</sequence>
<comment type="caution">
    <text evidence="9">The sequence shown here is derived from an EMBL/GenBank/DDBJ whole genome shotgun (WGS) entry which is preliminary data.</text>
</comment>
<dbReference type="Pfam" id="PF00691">
    <property type="entry name" value="OmpA"/>
    <property type="match status" value="1"/>
</dbReference>
<feature type="domain" description="OmpA-like" evidence="8">
    <location>
        <begin position="340"/>
        <end position="453"/>
    </location>
</feature>
<evidence type="ECO:0000259" key="8">
    <source>
        <dbReference type="PROSITE" id="PS51123"/>
    </source>
</evidence>
<dbReference type="Gene3D" id="3.30.1330.60">
    <property type="entry name" value="OmpA-like domain"/>
    <property type="match status" value="1"/>
</dbReference>
<dbReference type="Pfam" id="PF13505">
    <property type="entry name" value="OMP_b-brl"/>
    <property type="match status" value="1"/>
</dbReference>
<dbReference type="RefSeq" id="WP_131840193.1">
    <property type="nucleotide sequence ID" value="NZ_SLWB01000016.1"/>
</dbReference>
<dbReference type="SUPFAM" id="SSF103088">
    <property type="entry name" value="OmpA-like"/>
    <property type="match status" value="1"/>
</dbReference>
<keyword evidence="3 5" id="KW-0472">Membrane</keyword>
<proteinExistence type="predicted"/>
<evidence type="ECO:0000313" key="10">
    <source>
        <dbReference type="Proteomes" id="UP000294830"/>
    </source>
</evidence>
<organism evidence="9 10">
    <name type="scientific">Acetobacteroides hydrogenigenes</name>
    <dbReference type="NCBI Taxonomy" id="979970"/>
    <lineage>
        <taxon>Bacteria</taxon>
        <taxon>Pseudomonadati</taxon>
        <taxon>Bacteroidota</taxon>
        <taxon>Bacteroidia</taxon>
        <taxon>Bacteroidales</taxon>
        <taxon>Rikenellaceae</taxon>
        <taxon>Acetobacteroides</taxon>
    </lineage>
</organism>
<evidence type="ECO:0000256" key="1">
    <source>
        <dbReference type="ARBA" id="ARBA00004442"/>
    </source>
</evidence>
<evidence type="ECO:0000256" key="6">
    <source>
        <dbReference type="SAM" id="MobiDB-lite"/>
    </source>
</evidence>
<dbReference type="CDD" id="cd07185">
    <property type="entry name" value="OmpA_C-like"/>
    <property type="match status" value="1"/>
</dbReference>
<dbReference type="InterPro" id="IPR006664">
    <property type="entry name" value="OMP_bac"/>
</dbReference>
<name>A0A4R2EAS5_9BACT</name>
<dbReference type="PANTHER" id="PTHR30329:SF21">
    <property type="entry name" value="LIPOPROTEIN YIAD-RELATED"/>
    <property type="match status" value="1"/>
</dbReference>
<accession>A0A4R2EAS5</accession>
<feature type="signal peptide" evidence="7">
    <location>
        <begin position="1"/>
        <end position="25"/>
    </location>
</feature>
<dbReference type="GO" id="GO:0009279">
    <property type="term" value="C:cell outer membrane"/>
    <property type="evidence" value="ECO:0007669"/>
    <property type="project" value="UniProtKB-SubCell"/>
</dbReference>
<feature type="region of interest" description="Disordered" evidence="6">
    <location>
        <begin position="298"/>
        <end position="320"/>
    </location>
</feature>
<dbReference type="PANTHER" id="PTHR30329">
    <property type="entry name" value="STATOR ELEMENT OF FLAGELLAR MOTOR COMPLEX"/>
    <property type="match status" value="1"/>
</dbReference>
<dbReference type="Gene3D" id="2.40.160.60">
    <property type="entry name" value="Outer membrane protein transport protein (OMPP1/FadL/TodX)"/>
    <property type="match status" value="1"/>
</dbReference>
<gene>
    <name evidence="9" type="ORF">CLV25_1162</name>
</gene>
<dbReference type="PROSITE" id="PS51123">
    <property type="entry name" value="OMPA_2"/>
    <property type="match status" value="1"/>
</dbReference>
<feature type="chain" id="PRO_5020688980" evidence="7">
    <location>
        <begin position="26"/>
        <end position="453"/>
    </location>
</feature>
<dbReference type="InterPro" id="IPR050330">
    <property type="entry name" value="Bact_OuterMem_StrucFunc"/>
</dbReference>
<evidence type="ECO:0000256" key="7">
    <source>
        <dbReference type="SAM" id="SignalP"/>
    </source>
</evidence>
<dbReference type="Proteomes" id="UP000294830">
    <property type="component" value="Unassembled WGS sequence"/>
</dbReference>
<comment type="subcellular location">
    <subcellularLocation>
        <location evidence="1">Cell outer membrane</location>
    </subcellularLocation>
</comment>
<reference evidence="9 10" key="1">
    <citation type="submission" date="2019-03" db="EMBL/GenBank/DDBJ databases">
        <title>Genomic Encyclopedia of Archaeal and Bacterial Type Strains, Phase II (KMG-II): from individual species to whole genera.</title>
        <authorList>
            <person name="Goeker M."/>
        </authorList>
    </citation>
    <scope>NUCLEOTIDE SEQUENCE [LARGE SCALE GENOMIC DNA]</scope>
    <source>
        <strain evidence="9 10">RL-C</strain>
    </source>
</reference>
<dbReference type="EMBL" id="SLWB01000016">
    <property type="protein sequence ID" value="TCN63024.1"/>
    <property type="molecule type" value="Genomic_DNA"/>
</dbReference>
<keyword evidence="2 7" id="KW-0732">Signal</keyword>
<evidence type="ECO:0000256" key="4">
    <source>
        <dbReference type="ARBA" id="ARBA00023237"/>
    </source>
</evidence>
<evidence type="ECO:0000256" key="2">
    <source>
        <dbReference type="ARBA" id="ARBA00022729"/>
    </source>
</evidence>
<evidence type="ECO:0000256" key="3">
    <source>
        <dbReference type="ARBA" id="ARBA00023136"/>
    </source>
</evidence>
<evidence type="ECO:0000256" key="5">
    <source>
        <dbReference type="PROSITE-ProRule" id="PRU00473"/>
    </source>
</evidence>
<evidence type="ECO:0000313" key="9">
    <source>
        <dbReference type="EMBL" id="TCN63024.1"/>
    </source>
</evidence>
<dbReference type="InterPro" id="IPR027385">
    <property type="entry name" value="Beta-barrel_OMP"/>
</dbReference>
<dbReference type="SUPFAM" id="SSF56935">
    <property type="entry name" value="Porins"/>
    <property type="match status" value="1"/>
</dbReference>
<protein>
    <submittedName>
        <fullName evidence="9">Outer membrane protein OmpA-like peptidoglycan-associated protein</fullName>
    </submittedName>
</protein>
<dbReference type="OrthoDB" id="1008224at2"/>
<dbReference type="InterPro" id="IPR036737">
    <property type="entry name" value="OmpA-like_sf"/>
</dbReference>
<dbReference type="AlphaFoldDB" id="A0A4R2EAS5"/>